<feature type="compositionally biased region" description="Basic and acidic residues" evidence="1">
    <location>
        <begin position="53"/>
        <end position="67"/>
    </location>
</feature>
<feature type="chain" id="PRO_5022021569" description="Lipoprotein" evidence="2">
    <location>
        <begin position="21"/>
        <end position="125"/>
    </location>
</feature>
<dbReference type="RefSeq" id="WP_146941130.1">
    <property type="nucleotide sequence ID" value="NZ_BJYJ01000008.1"/>
</dbReference>
<feature type="signal peptide" evidence="2">
    <location>
        <begin position="1"/>
        <end position="20"/>
    </location>
</feature>
<dbReference type="EMBL" id="BJYJ01000008">
    <property type="protein sequence ID" value="GEN76203.1"/>
    <property type="molecule type" value="Genomic_DNA"/>
</dbReference>
<name>A0A511YLX2_9FLAO</name>
<reference evidence="3 4" key="1">
    <citation type="submission" date="2019-07" db="EMBL/GenBank/DDBJ databases">
        <title>Whole genome shotgun sequence of Chryseobacterium hagamense NBRC 105253.</title>
        <authorList>
            <person name="Hosoyama A."/>
            <person name="Uohara A."/>
            <person name="Ohji S."/>
            <person name="Ichikawa N."/>
        </authorList>
    </citation>
    <scope>NUCLEOTIDE SEQUENCE [LARGE SCALE GENOMIC DNA]</scope>
    <source>
        <strain evidence="3 4">NBRC 105253</strain>
    </source>
</reference>
<sequence>MKKHLLLSAFLILGLTSCTNESTLANTAESMKTPAMQAYDKAFRSLGDPQNRPNEEERKSNTTELSDRRKALLLPACRDLVLSSGVSESQMMRETNGDTSAIIIWATKIYQQKNSEIAGKLKSQN</sequence>
<evidence type="ECO:0000313" key="3">
    <source>
        <dbReference type="EMBL" id="GEN76203.1"/>
    </source>
</evidence>
<organism evidence="3 4">
    <name type="scientific">Chryseobacterium hagamense</name>
    <dbReference type="NCBI Taxonomy" id="395935"/>
    <lineage>
        <taxon>Bacteria</taxon>
        <taxon>Pseudomonadati</taxon>
        <taxon>Bacteroidota</taxon>
        <taxon>Flavobacteriia</taxon>
        <taxon>Flavobacteriales</taxon>
        <taxon>Weeksellaceae</taxon>
        <taxon>Chryseobacterium group</taxon>
        <taxon>Chryseobacterium</taxon>
    </lineage>
</organism>
<dbReference type="Proteomes" id="UP000321863">
    <property type="component" value="Unassembled WGS sequence"/>
</dbReference>
<evidence type="ECO:0000256" key="1">
    <source>
        <dbReference type="SAM" id="MobiDB-lite"/>
    </source>
</evidence>
<accession>A0A511YLX2</accession>
<feature type="region of interest" description="Disordered" evidence="1">
    <location>
        <begin position="38"/>
        <end position="67"/>
    </location>
</feature>
<dbReference type="PROSITE" id="PS51257">
    <property type="entry name" value="PROKAR_LIPOPROTEIN"/>
    <property type="match status" value="1"/>
</dbReference>
<protein>
    <recommendedName>
        <fullName evidence="5">Lipoprotein</fullName>
    </recommendedName>
</protein>
<keyword evidence="2" id="KW-0732">Signal</keyword>
<dbReference type="AlphaFoldDB" id="A0A511YLX2"/>
<evidence type="ECO:0000256" key="2">
    <source>
        <dbReference type="SAM" id="SignalP"/>
    </source>
</evidence>
<proteinExistence type="predicted"/>
<keyword evidence="4" id="KW-1185">Reference proteome</keyword>
<evidence type="ECO:0008006" key="5">
    <source>
        <dbReference type="Google" id="ProtNLM"/>
    </source>
</evidence>
<dbReference type="OrthoDB" id="1256992at2"/>
<comment type="caution">
    <text evidence="3">The sequence shown here is derived from an EMBL/GenBank/DDBJ whole genome shotgun (WGS) entry which is preliminary data.</text>
</comment>
<gene>
    <name evidence="3" type="ORF">CHA01nite_19430</name>
</gene>
<evidence type="ECO:0000313" key="4">
    <source>
        <dbReference type="Proteomes" id="UP000321863"/>
    </source>
</evidence>